<protein>
    <recommendedName>
        <fullName evidence="1">WDR11 TPR domain-containing protein</fullName>
    </recommendedName>
</protein>
<reference evidence="2 3" key="1">
    <citation type="journal article" date="2023" name="Hortic Res">
        <title>The complete reference genome for grapevine (Vitis vinifera L.) genetics and breeding.</title>
        <authorList>
            <person name="Shi X."/>
            <person name="Cao S."/>
            <person name="Wang X."/>
            <person name="Huang S."/>
            <person name="Wang Y."/>
            <person name="Liu Z."/>
            <person name="Liu W."/>
            <person name="Leng X."/>
            <person name="Peng Y."/>
            <person name="Wang N."/>
            <person name="Wang Y."/>
            <person name="Ma Z."/>
            <person name="Xu X."/>
            <person name="Zhang F."/>
            <person name="Xue H."/>
            <person name="Zhong H."/>
            <person name="Wang Y."/>
            <person name="Zhang K."/>
            <person name="Velt A."/>
            <person name="Avia K."/>
            <person name="Holtgrawe D."/>
            <person name="Grimplet J."/>
            <person name="Matus J.T."/>
            <person name="Ware D."/>
            <person name="Wu X."/>
            <person name="Wang H."/>
            <person name="Liu C."/>
            <person name="Fang Y."/>
            <person name="Rustenholz C."/>
            <person name="Cheng Z."/>
            <person name="Xiao H."/>
            <person name="Zhou Y."/>
        </authorList>
    </citation>
    <scope>NUCLEOTIDE SEQUENCE [LARGE SCALE GENOMIC DNA]</scope>
    <source>
        <strain evidence="3">cv. Pinot noir / PN40024</strain>
        <tissue evidence="2">Leaf</tissue>
    </source>
</reference>
<organism evidence="2 3">
    <name type="scientific">Vitis vinifera</name>
    <name type="common">Grape</name>
    <dbReference type="NCBI Taxonomy" id="29760"/>
    <lineage>
        <taxon>Eukaryota</taxon>
        <taxon>Viridiplantae</taxon>
        <taxon>Streptophyta</taxon>
        <taxon>Embryophyta</taxon>
        <taxon>Tracheophyta</taxon>
        <taxon>Spermatophyta</taxon>
        <taxon>Magnoliopsida</taxon>
        <taxon>eudicotyledons</taxon>
        <taxon>Gunneridae</taxon>
        <taxon>Pentapetalae</taxon>
        <taxon>rosids</taxon>
        <taxon>Vitales</taxon>
        <taxon>Vitaceae</taxon>
        <taxon>Viteae</taxon>
        <taxon>Vitis</taxon>
    </lineage>
</organism>
<dbReference type="EMBL" id="CP126657">
    <property type="protein sequence ID" value="WJZ97291.1"/>
    <property type="molecule type" value="Genomic_DNA"/>
</dbReference>
<proteinExistence type="predicted"/>
<dbReference type="Pfam" id="PF00311">
    <property type="entry name" value="PEPcase"/>
    <property type="match status" value="1"/>
</dbReference>
<evidence type="ECO:0000313" key="3">
    <source>
        <dbReference type="Proteomes" id="UP001227230"/>
    </source>
</evidence>
<dbReference type="InterPro" id="IPR057854">
    <property type="entry name" value="TPR_WDR11"/>
</dbReference>
<feature type="domain" description="WDR11 TPR" evidence="1">
    <location>
        <begin position="235"/>
        <end position="279"/>
    </location>
</feature>
<accession>A0ABY9CPZ8</accession>
<gene>
    <name evidence="2" type="ORF">VitviT2T_015906</name>
</gene>
<evidence type="ECO:0000259" key="1">
    <source>
        <dbReference type="Pfam" id="PF23753"/>
    </source>
</evidence>
<evidence type="ECO:0000313" key="2">
    <source>
        <dbReference type="EMBL" id="WJZ97291.1"/>
    </source>
</evidence>
<sequence>MDMLEPVEDNATLDTIGDVKENNGETTNELLEPLLLCCESLQSCILADGRLDDLIRRVATFGMKLVDINGAGDVLEDCLKALKILPKVNYAMSGYELEMLMDSPLVLKTLQLMVNDGFRWGRVFEGRIHMCGSRIPYSARIPEFLQERLYVVPPRVANGFGLLENERSTEPSNPSEKTLEVNIILSENKAEAGQINIKQTSESVRHGEDDSQSSVGKFAVVEPSDTIEVTNSVTIQDNEHNIWRALIWHVAASALQKTSATLCEAKLLDAATIFLAAIHVPTFQGYLDMGSTWPVYSSNLPMVSGHGASRSEELIIRVFHPFDKIGCVGRGGSSIKIFRQEKHSILQEMILLKVRTTYLIYMKILVEANRINILDPRNWETFMGLVRRQWSLTVVLETPNYSCILSSDFHSSAFEYEGCSKCW</sequence>
<dbReference type="InterPro" id="IPR021135">
    <property type="entry name" value="PEP_COase"/>
</dbReference>
<dbReference type="Proteomes" id="UP001227230">
    <property type="component" value="Chromosome 10"/>
</dbReference>
<dbReference type="Pfam" id="PF23753">
    <property type="entry name" value="TPR_WDR11"/>
    <property type="match status" value="1"/>
</dbReference>
<dbReference type="Gene3D" id="1.20.1440.90">
    <property type="entry name" value="Phosphoenolpyruvate/pyruvate domain"/>
    <property type="match status" value="1"/>
</dbReference>
<keyword evidence="3" id="KW-1185">Reference proteome</keyword>
<name>A0ABY9CPZ8_VITVI</name>